<evidence type="ECO:0000313" key="7">
    <source>
        <dbReference type="EMBL" id="NNH25959.1"/>
    </source>
</evidence>
<sequence length="424" mass="47994">MQHFAFIQNIQDWSDQYPWLEMLTSLSILILLAVLANFIAKQVVVGGIRKLVTKMKSANSSIFAQHSVIRRISNIVPAIVIMNGIVTVPHLSDKVVTFVQMGAQAFIFLTLALAISEFLSIFNLIYQRNPKSRNKPIKGYLQLIKLLIFIVCGLMILGTFLKKDVFTLLAGFGAMAAVLMLVFQNTILSLVASVQISSYDMVRIGDWIEMPTLNADGDVIDMSLHTITVQNFDKTLTTIPTNKLVTDTFKNWRGMASAGVRRIKRSLYIDQSSVHFMTDKEQQKLKEFLLLDQYLNTKHSELESFNQQLSNQASYNQRRLTNLGTFRAYMEFYLNQHPGIAQNQSLIIRQLQPTSEGLPLEIYAFTNTTVWKDYEAIQSDIFDHLIAIIPEFGLKVYQAPSGADFKQFAAASAPVEESNHQFMN</sequence>
<dbReference type="SUPFAM" id="SSF50182">
    <property type="entry name" value="Sm-like ribonucleoproteins"/>
    <property type="match status" value="1"/>
</dbReference>
<dbReference type="Gene3D" id="2.30.30.60">
    <property type="match status" value="1"/>
</dbReference>
<feature type="transmembrane region" description="Helical" evidence="5">
    <location>
        <begin position="143"/>
        <end position="161"/>
    </location>
</feature>
<dbReference type="RefSeq" id="WP_171536046.1">
    <property type="nucleotide sequence ID" value="NZ_JABERJ010000011.1"/>
</dbReference>
<dbReference type="EMBL" id="JABERJ010000011">
    <property type="protein sequence ID" value="NNH25959.1"/>
    <property type="molecule type" value="Genomic_DNA"/>
</dbReference>
<dbReference type="InterPro" id="IPR010920">
    <property type="entry name" value="LSM_dom_sf"/>
</dbReference>
<evidence type="ECO:0000256" key="4">
    <source>
        <dbReference type="ARBA" id="ARBA00023136"/>
    </source>
</evidence>
<keyword evidence="8" id="KW-1185">Reference proteome</keyword>
<dbReference type="PANTHER" id="PTHR30414:SF0">
    <property type="entry name" value="MINICONDUCTANCE MECHANOSENSITIVE CHANNEL YBDG"/>
    <property type="match status" value="1"/>
</dbReference>
<evidence type="ECO:0000256" key="1">
    <source>
        <dbReference type="ARBA" id="ARBA00004370"/>
    </source>
</evidence>
<evidence type="ECO:0000256" key="3">
    <source>
        <dbReference type="ARBA" id="ARBA00022989"/>
    </source>
</evidence>
<evidence type="ECO:0000256" key="2">
    <source>
        <dbReference type="ARBA" id="ARBA00022692"/>
    </source>
</evidence>
<dbReference type="InterPro" id="IPR023408">
    <property type="entry name" value="MscS_beta-dom_sf"/>
</dbReference>
<protein>
    <submittedName>
        <fullName evidence="7">Mechanosensitive ion channel</fullName>
    </submittedName>
</protein>
<keyword evidence="4 5" id="KW-0472">Membrane</keyword>
<evidence type="ECO:0000313" key="8">
    <source>
        <dbReference type="Proteomes" id="UP000555322"/>
    </source>
</evidence>
<feature type="transmembrane region" description="Helical" evidence="5">
    <location>
        <begin position="72"/>
        <end position="91"/>
    </location>
</feature>
<organism evidence="7 8">
    <name type="scientific">Acinetobacter terrestris</name>
    <dbReference type="NCBI Taxonomy" id="2529843"/>
    <lineage>
        <taxon>Bacteria</taxon>
        <taxon>Pseudomonadati</taxon>
        <taxon>Pseudomonadota</taxon>
        <taxon>Gammaproteobacteria</taxon>
        <taxon>Moraxellales</taxon>
        <taxon>Moraxellaceae</taxon>
        <taxon>Acinetobacter</taxon>
        <taxon>Acinetobacter Taxon 24</taxon>
    </lineage>
</organism>
<name>A0ABX1UV38_9GAMM</name>
<dbReference type="Pfam" id="PF00924">
    <property type="entry name" value="MS_channel_2nd"/>
    <property type="match status" value="1"/>
</dbReference>
<dbReference type="InterPro" id="IPR006685">
    <property type="entry name" value="MscS_channel_2nd"/>
</dbReference>
<comment type="subcellular location">
    <subcellularLocation>
        <location evidence="1">Membrane</location>
    </subcellularLocation>
</comment>
<feature type="transmembrane region" description="Helical" evidence="5">
    <location>
        <begin position="167"/>
        <end position="194"/>
    </location>
</feature>
<keyword evidence="2 5" id="KW-0812">Transmembrane</keyword>
<feature type="transmembrane region" description="Helical" evidence="5">
    <location>
        <begin position="22"/>
        <end position="40"/>
    </location>
</feature>
<comment type="caution">
    <text evidence="7">The sequence shown here is derived from an EMBL/GenBank/DDBJ whole genome shotgun (WGS) entry which is preliminary data.</text>
</comment>
<evidence type="ECO:0000259" key="6">
    <source>
        <dbReference type="Pfam" id="PF00924"/>
    </source>
</evidence>
<dbReference type="InterPro" id="IPR030192">
    <property type="entry name" value="YbdG"/>
</dbReference>
<gene>
    <name evidence="7" type="ORF">HLH15_05550</name>
</gene>
<evidence type="ECO:0000256" key="5">
    <source>
        <dbReference type="SAM" id="Phobius"/>
    </source>
</evidence>
<keyword evidence="3 5" id="KW-1133">Transmembrane helix</keyword>
<feature type="domain" description="Mechanosensitive ion channel MscS" evidence="6">
    <location>
        <begin position="185"/>
        <end position="253"/>
    </location>
</feature>
<proteinExistence type="predicted"/>
<dbReference type="Proteomes" id="UP000555322">
    <property type="component" value="Unassembled WGS sequence"/>
</dbReference>
<reference evidence="7 8" key="1">
    <citation type="submission" date="2020-04" db="EMBL/GenBank/DDBJ databases">
        <title>Acinetobacter Taxon 24.</title>
        <authorList>
            <person name="Nemec A."/>
            <person name="Radolfova-Krizova L."/>
            <person name="Higgins P.G."/>
            <person name="Spanelova P."/>
        </authorList>
    </citation>
    <scope>NUCLEOTIDE SEQUENCE [LARGE SCALE GENOMIC DNA]</scope>
    <source>
        <strain evidence="7 8">ANC 5084</strain>
    </source>
</reference>
<accession>A0ABX1UV38</accession>
<feature type="transmembrane region" description="Helical" evidence="5">
    <location>
        <begin position="103"/>
        <end position="122"/>
    </location>
</feature>
<dbReference type="PANTHER" id="PTHR30414">
    <property type="entry name" value="MINICONDUCTANCE MECHANOSENSITIVE CHANNEL YBDG"/>
    <property type="match status" value="1"/>
</dbReference>